<feature type="chain" id="PRO_5045879513" evidence="1">
    <location>
        <begin position="27"/>
        <end position="77"/>
    </location>
</feature>
<name>A0ABT5G3R0_9ACTN</name>
<gene>
    <name evidence="2" type="ORF">PO587_33975</name>
</gene>
<reference evidence="2 3" key="1">
    <citation type="journal article" date="2015" name="Int. J. Syst. Evol. Microbiol.">
        <title>Streptomyces gilvifuscus sp. nov., an actinomycete that produces antibacterial compounds isolated from soil.</title>
        <authorList>
            <person name="Nguyen T.M."/>
            <person name="Kim J."/>
        </authorList>
    </citation>
    <scope>NUCLEOTIDE SEQUENCE [LARGE SCALE GENOMIC DNA]</scope>
    <source>
        <strain evidence="2 3">T113</strain>
    </source>
</reference>
<evidence type="ECO:0000313" key="3">
    <source>
        <dbReference type="Proteomes" id="UP001221328"/>
    </source>
</evidence>
<evidence type="ECO:0000313" key="2">
    <source>
        <dbReference type="EMBL" id="MDC2959449.1"/>
    </source>
</evidence>
<feature type="signal peptide" evidence="1">
    <location>
        <begin position="1"/>
        <end position="26"/>
    </location>
</feature>
<dbReference type="Proteomes" id="UP001221328">
    <property type="component" value="Unassembled WGS sequence"/>
</dbReference>
<keyword evidence="1" id="KW-0732">Signal</keyword>
<dbReference type="RefSeq" id="WP_200703056.1">
    <property type="nucleotide sequence ID" value="NZ_JAQOSK010000016.1"/>
</dbReference>
<dbReference type="Pfam" id="PF19534">
    <property type="entry name" value="DUF6059"/>
    <property type="match status" value="1"/>
</dbReference>
<keyword evidence="3" id="KW-1185">Reference proteome</keyword>
<accession>A0ABT5G3R0</accession>
<sequence length="77" mass="8336">MAFRGARRLRRAARALVSCVWQCLVAAGAVQMAGETARADAARLLHAPPPGHPERLRPDVPLTALERSLLRDLGLVD</sequence>
<protein>
    <submittedName>
        <fullName evidence="2">Uncharacterized protein</fullName>
    </submittedName>
</protein>
<dbReference type="EMBL" id="JAQOSK010000016">
    <property type="protein sequence ID" value="MDC2959449.1"/>
    <property type="molecule type" value="Genomic_DNA"/>
</dbReference>
<evidence type="ECO:0000256" key="1">
    <source>
        <dbReference type="SAM" id="SignalP"/>
    </source>
</evidence>
<dbReference type="InterPro" id="IPR045701">
    <property type="entry name" value="DUF6059"/>
</dbReference>
<comment type="caution">
    <text evidence="2">The sequence shown here is derived from an EMBL/GenBank/DDBJ whole genome shotgun (WGS) entry which is preliminary data.</text>
</comment>
<organism evidence="2 3">
    <name type="scientific">Streptomyces gilvifuscus</name>
    <dbReference type="NCBI Taxonomy" id="1550617"/>
    <lineage>
        <taxon>Bacteria</taxon>
        <taxon>Bacillati</taxon>
        <taxon>Actinomycetota</taxon>
        <taxon>Actinomycetes</taxon>
        <taxon>Kitasatosporales</taxon>
        <taxon>Streptomycetaceae</taxon>
        <taxon>Streptomyces</taxon>
    </lineage>
</organism>
<proteinExistence type="predicted"/>